<feature type="signal peptide" evidence="4">
    <location>
        <begin position="1"/>
        <end position="29"/>
    </location>
</feature>
<dbReference type="InterPro" id="IPR050490">
    <property type="entry name" value="Bact_solute-bd_prot1"/>
</dbReference>
<dbReference type="STRING" id="429727.VE26_04515"/>
<organism evidence="5 6">
    <name type="scientific">Devosia chinhatensis</name>
    <dbReference type="NCBI Taxonomy" id="429727"/>
    <lineage>
        <taxon>Bacteria</taxon>
        <taxon>Pseudomonadati</taxon>
        <taxon>Pseudomonadota</taxon>
        <taxon>Alphaproteobacteria</taxon>
        <taxon>Hyphomicrobiales</taxon>
        <taxon>Devosiaceae</taxon>
        <taxon>Devosia</taxon>
    </lineage>
</organism>
<evidence type="ECO:0000256" key="1">
    <source>
        <dbReference type="ARBA" id="ARBA00004418"/>
    </source>
</evidence>
<gene>
    <name evidence="5" type="ORF">VE26_04515</name>
</gene>
<dbReference type="EMBL" id="JZEY01000054">
    <property type="protein sequence ID" value="KKB09251.1"/>
    <property type="molecule type" value="Genomic_DNA"/>
</dbReference>
<dbReference type="Gene3D" id="3.40.190.10">
    <property type="entry name" value="Periplasmic binding protein-like II"/>
    <property type="match status" value="1"/>
</dbReference>
<sequence length="425" mass="46098">MMTRITSRWTRTFAIVMTGASLLSVSAAAAQQLTVWCWDPNFNGATMEEAFSRYQAEHPDATIDIQVFDKAAMEQKLQAQLASGSTDGLPDIVLVEDYRAQKYLLSFPGAFEPLTDKIDYSAFAPYKVEVSTVDGQTYSMPFDSGVTGLFYRSDALEEAGYTAADLENITWDQLIEIGQAVKEKTGKILLPIDPNASDLFRIMMQSAGTWYFDGSGNPTIAENPAFKSTLETYQRLLTAGITKPVAGWTEYTGSFTSGDTLATPTGVWMTATIKANPDQSGMWGVAPIPRLGDIESSVNASNLGGSSWYVLASAPEKDTAIDFLATVWGQDVDFYQKILVNQGALGSLLAAREGEAYQATDDFFGGAPVWQNFSNWLAAIPPVNYGIFTEEADSAVVAQIPAITGGGNIDEIISQIDAQVRQQTQ</sequence>
<dbReference type="Proteomes" id="UP000033649">
    <property type="component" value="Unassembled WGS sequence"/>
</dbReference>
<accession>A0A0F5FK79</accession>
<keyword evidence="3" id="KW-0574">Periplasm</keyword>
<comment type="subcellular location">
    <subcellularLocation>
        <location evidence="1">Periplasm</location>
    </subcellularLocation>
</comment>
<dbReference type="InterPro" id="IPR006059">
    <property type="entry name" value="SBP"/>
</dbReference>
<dbReference type="PANTHER" id="PTHR43649">
    <property type="entry name" value="ARABINOSE-BINDING PROTEIN-RELATED"/>
    <property type="match status" value="1"/>
</dbReference>
<protein>
    <submittedName>
        <fullName evidence="5">ABC transporter substrate-binding protein</fullName>
    </submittedName>
</protein>
<feature type="chain" id="PRO_5002486702" evidence="4">
    <location>
        <begin position="30"/>
        <end position="425"/>
    </location>
</feature>
<evidence type="ECO:0000313" key="6">
    <source>
        <dbReference type="Proteomes" id="UP000033649"/>
    </source>
</evidence>
<dbReference type="GO" id="GO:0042597">
    <property type="term" value="C:periplasmic space"/>
    <property type="evidence" value="ECO:0007669"/>
    <property type="project" value="UniProtKB-SubCell"/>
</dbReference>
<dbReference type="Pfam" id="PF13416">
    <property type="entry name" value="SBP_bac_8"/>
    <property type="match status" value="1"/>
</dbReference>
<comment type="caution">
    <text evidence="5">The sequence shown here is derived from an EMBL/GenBank/DDBJ whole genome shotgun (WGS) entry which is preliminary data.</text>
</comment>
<evidence type="ECO:0000256" key="2">
    <source>
        <dbReference type="ARBA" id="ARBA00008520"/>
    </source>
</evidence>
<keyword evidence="6" id="KW-1185">Reference proteome</keyword>
<evidence type="ECO:0000256" key="4">
    <source>
        <dbReference type="SAM" id="SignalP"/>
    </source>
</evidence>
<reference evidence="5 6" key="1">
    <citation type="submission" date="2015-03" db="EMBL/GenBank/DDBJ databases">
        <authorList>
            <person name="Hassan Y."/>
            <person name="Lepp D."/>
            <person name="Li X.-Z."/>
            <person name="Zhou T."/>
        </authorList>
    </citation>
    <scope>NUCLEOTIDE SEQUENCE [LARGE SCALE GENOMIC DNA]</scope>
    <source>
        <strain evidence="5 6">IPL18</strain>
    </source>
</reference>
<evidence type="ECO:0000256" key="3">
    <source>
        <dbReference type="ARBA" id="ARBA00022764"/>
    </source>
</evidence>
<keyword evidence="4" id="KW-0732">Signal</keyword>
<dbReference type="PATRIC" id="fig|429727.3.peg.938"/>
<evidence type="ECO:0000313" key="5">
    <source>
        <dbReference type="EMBL" id="KKB09251.1"/>
    </source>
</evidence>
<dbReference type="AlphaFoldDB" id="A0A0F5FK79"/>
<proteinExistence type="inferred from homology"/>
<dbReference type="OrthoDB" id="2515046at2"/>
<name>A0A0F5FK79_9HYPH</name>
<dbReference type="PANTHER" id="PTHR43649:SF32">
    <property type="entry name" value="SUGAR BINDING SECRETED PROTEIN"/>
    <property type="match status" value="1"/>
</dbReference>
<dbReference type="SUPFAM" id="SSF53850">
    <property type="entry name" value="Periplasmic binding protein-like II"/>
    <property type="match status" value="1"/>
</dbReference>
<comment type="similarity">
    <text evidence="2">Belongs to the bacterial solute-binding protein 1 family.</text>
</comment>